<accession>A0AAW8CT46</accession>
<name>A0AAW8CT46_9BURK</name>
<gene>
    <name evidence="2" type="ORF">J2W31_000816</name>
</gene>
<feature type="chain" id="PRO_5043958993" description="L,D-transpeptidase" evidence="1">
    <location>
        <begin position="31"/>
        <end position="208"/>
    </location>
</feature>
<sequence length="208" mass="21916">MPSPPTGIAGHGLAMLLAGTFAAACTTAAAAEPDALRLAKAAVAAADNQGQAFAVVDKKNARVFVFDGSGKLRGDSPVLLGLAHGDDSVPGIGERKMSEIRPDERTTPAGRFASEPGRNLQGEDIVWIDYDAAVSMHRVRATNKAERRLERLATPTVADNRISYGCINVPAGFYDTHIRPVLGGRKGVVYVLPETTPMQARFGFMGAG</sequence>
<dbReference type="EMBL" id="JAUSRD010000002">
    <property type="protein sequence ID" value="MDP9891713.1"/>
    <property type="molecule type" value="Genomic_DNA"/>
</dbReference>
<comment type="caution">
    <text evidence="2">The sequence shown here is derived from an EMBL/GenBank/DDBJ whole genome shotgun (WGS) entry which is preliminary data.</text>
</comment>
<proteinExistence type="predicted"/>
<dbReference type="Proteomes" id="UP001242045">
    <property type="component" value="Unassembled WGS sequence"/>
</dbReference>
<evidence type="ECO:0008006" key="4">
    <source>
        <dbReference type="Google" id="ProtNLM"/>
    </source>
</evidence>
<evidence type="ECO:0000313" key="2">
    <source>
        <dbReference type="EMBL" id="MDP9891713.1"/>
    </source>
</evidence>
<feature type="signal peptide" evidence="1">
    <location>
        <begin position="1"/>
        <end position="30"/>
    </location>
</feature>
<evidence type="ECO:0000256" key="1">
    <source>
        <dbReference type="SAM" id="SignalP"/>
    </source>
</evidence>
<protein>
    <recommendedName>
        <fullName evidence="4">L,D-transpeptidase</fullName>
    </recommendedName>
</protein>
<evidence type="ECO:0000313" key="3">
    <source>
        <dbReference type="Proteomes" id="UP001242045"/>
    </source>
</evidence>
<reference evidence="2" key="1">
    <citation type="submission" date="2023-07" db="EMBL/GenBank/DDBJ databases">
        <title>Sorghum-associated microbial communities from plants grown in Nebraska, USA.</title>
        <authorList>
            <person name="Schachtman D."/>
        </authorList>
    </citation>
    <scope>NUCLEOTIDE SEQUENCE</scope>
    <source>
        <strain evidence="2">DS3754</strain>
    </source>
</reference>
<organism evidence="2 3">
    <name type="scientific">Variovorax boronicumulans</name>
    <dbReference type="NCBI Taxonomy" id="436515"/>
    <lineage>
        <taxon>Bacteria</taxon>
        <taxon>Pseudomonadati</taxon>
        <taxon>Pseudomonadota</taxon>
        <taxon>Betaproteobacteria</taxon>
        <taxon>Burkholderiales</taxon>
        <taxon>Comamonadaceae</taxon>
        <taxon>Variovorax</taxon>
    </lineage>
</organism>
<dbReference type="AlphaFoldDB" id="A0AAW8CT46"/>
<keyword evidence="1" id="KW-0732">Signal</keyword>